<sequence>MPPSNPPRADTNSDSGAETTSSSDYDYAAPSTGYGFAYDSEIEARHAARRAERENTVGSTVYLSEREGEASGDTCSGFSSSNSGEDDSNDADGGSNAGDEVQEQQVGEQWDEQYDPDLEEGAILSPPPADRSRNRDGAFEGRGYAGERSEGEDVSADASAQEDGVGEQAPQMRRRFYGRQRAGIAYRGGSGDADAGAGAQEDTDEDMEEGEDAIGGHHHHVPHIHRRIYGQPRGGDTYGRDYSDDDASAGAEDHADDEMSPEPDARRDNAQRIIPEAFLYREPVVSMMVANLFMQQCTQPLSAVVSGSEPPNTECPICLEPPSETHECVQIRGVPGCTHLIGRVCLRQWFVNRPDGEKNCPLCRTQWLSQQGIWEIEDELIAELVPGPWRE</sequence>
<feature type="compositionally biased region" description="Acidic residues" evidence="2">
    <location>
        <begin position="109"/>
        <end position="120"/>
    </location>
</feature>
<dbReference type="AlphaFoldDB" id="W6Z9W2"/>
<dbReference type="SUPFAM" id="SSF57850">
    <property type="entry name" value="RING/U-box"/>
    <property type="match status" value="1"/>
</dbReference>
<gene>
    <name evidence="4" type="ORF">COCMIDRAFT_35641</name>
</gene>
<organism evidence="4 5">
    <name type="scientific">Bipolaris oryzae ATCC 44560</name>
    <dbReference type="NCBI Taxonomy" id="930090"/>
    <lineage>
        <taxon>Eukaryota</taxon>
        <taxon>Fungi</taxon>
        <taxon>Dikarya</taxon>
        <taxon>Ascomycota</taxon>
        <taxon>Pezizomycotina</taxon>
        <taxon>Dothideomycetes</taxon>
        <taxon>Pleosporomycetidae</taxon>
        <taxon>Pleosporales</taxon>
        <taxon>Pleosporineae</taxon>
        <taxon>Pleosporaceae</taxon>
        <taxon>Bipolaris</taxon>
    </lineage>
</organism>
<dbReference type="Pfam" id="PF13639">
    <property type="entry name" value="zf-RING_2"/>
    <property type="match status" value="1"/>
</dbReference>
<feature type="compositionally biased region" description="Acidic residues" evidence="2">
    <location>
        <begin position="201"/>
        <end position="212"/>
    </location>
</feature>
<keyword evidence="5" id="KW-1185">Reference proteome</keyword>
<dbReference type="InterPro" id="IPR013083">
    <property type="entry name" value="Znf_RING/FYVE/PHD"/>
</dbReference>
<dbReference type="EMBL" id="KI963961">
    <property type="protein sequence ID" value="EUC46775.1"/>
    <property type="molecule type" value="Genomic_DNA"/>
</dbReference>
<dbReference type="OrthoDB" id="8062037at2759"/>
<feature type="region of interest" description="Disordered" evidence="2">
    <location>
        <begin position="1"/>
        <end position="268"/>
    </location>
</feature>
<dbReference type="GeneID" id="19122831"/>
<keyword evidence="1" id="KW-0862">Zinc</keyword>
<reference evidence="4 5" key="1">
    <citation type="journal article" date="2013" name="PLoS Genet.">
        <title>Comparative genome structure, secondary metabolite, and effector coding capacity across Cochliobolus pathogens.</title>
        <authorList>
            <person name="Condon B.J."/>
            <person name="Leng Y."/>
            <person name="Wu D."/>
            <person name="Bushley K.E."/>
            <person name="Ohm R.A."/>
            <person name="Otillar R."/>
            <person name="Martin J."/>
            <person name="Schackwitz W."/>
            <person name="Grimwood J."/>
            <person name="MohdZainudin N."/>
            <person name="Xue C."/>
            <person name="Wang R."/>
            <person name="Manning V.A."/>
            <person name="Dhillon B."/>
            <person name="Tu Z.J."/>
            <person name="Steffenson B.J."/>
            <person name="Salamov A."/>
            <person name="Sun H."/>
            <person name="Lowry S."/>
            <person name="LaButti K."/>
            <person name="Han J."/>
            <person name="Copeland A."/>
            <person name="Lindquist E."/>
            <person name="Barry K."/>
            <person name="Schmutz J."/>
            <person name="Baker S.E."/>
            <person name="Ciuffetti L.M."/>
            <person name="Grigoriev I.V."/>
            <person name="Zhong S."/>
            <person name="Turgeon B.G."/>
        </authorList>
    </citation>
    <scope>NUCLEOTIDE SEQUENCE [LARGE SCALE GENOMIC DNA]</scope>
    <source>
        <strain evidence="4 5">ATCC 44560</strain>
    </source>
</reference>
<feature type="compositionally biased region" description="Basic and acidic residues" evidence="2">
    <location>
        <begin position="42"/>
        <end position="55"/>
    </location>
</feature>
<dbReference type="RefSeq" id="XP_007686710.1">
    <property type="nucleotide sequence ID" value="XM_007688520.1"/>
</dbReference>
<dbReference type="KEGG" id="bor:COCMIDRAFT_35641"/>
<dbReference type="Proteomes" id="UP000054032">
    <property type="component" value="Unassembled WGS sequence"/>
</dbReference>
<evidence type="ECO:0000256" key="2">
    <source>
        <dbReference type="SAM" id="MobiDB-lite"/>
    </source>
</evidence>
<feature type="compositionally biased region" description="Basic residues" evidence="2">
    <location>
        <begin position="216"/>
        <end position="228"/>
    </location>
</feature>
<feature type="compositionally biased region" description="Low complexity" evidence="2">
    <location>
        <begin position="91"/>
        <end position="108"/>
    </location>
</feature>
<evidence type="ECO:0000259" key="3">
    <source>
        <dbReference type="PROSITE" id="PS50089"/>
    </source>
</evidence>
<dbReference type="Gene3D" id="3.30.40.10">
    <property type="entry name" value="Zinc/RING finger domain, C3HC4 (zinc finger)"/>
    <property type="match status" value="1"/>
</dbReference>
<proteinExistence type="predicted"/>
<evidence type="ECO:0000256" key="1">
    <source>
        <dbReference type="PROSITE-ProRule" id="PRU00175"/>
    </source>
</evidence>
<accession>W6Z9W2</accession>
<protein>
    <recommendedName>
        <fullName evidence="3">RING-type domain-containing protein</fullName>
    </recommendedName>
</protein>
<feature type="compositionally biased region" description="Low complexity" evidence="2">
    <location>
        <begin position="71"/>
        <end position="83"/>
    </location>
</feature>
<dbReference type="STRING" id="930090.W6Z9W2"/>
<feature type="domain" description="RING-type" evidence="3">
    <location>
        <begin position="315"/>
        <end position="364"/>
    </location>
</feature>
<feature type="compositionally biased region" description="Polar residues" evidence="2">
    <location>
        <begin position="10"/>
        <end position="24"/>
    </location>
</feature>
<dbReference type="HOGENOM" id="CLU_705938_0_0_1"/>
<name>W6Z9W2_COCMI</name>
<evidence type="ECO:0000313" key="5">
    <source>
        <dbReference type="Proteomes" id="UP000054032"/>
    </source>
</evidence>
<keyword evidence="1" id="KW-0863">Zinc-finger</keyword>
<keyword evidence="1" id="KW-0479">Metal-binding</keyword>
<dbReference type="GO" id="GO:0008270">
    <property type="term" value="F:zinc ion binding"/>
    <property type="evidence" value="ECO:0007669"/>
    <property type="project" value="UniProtKB-KW"/>
</dbReference>
<feature type="compositionally biased region" description="Basic and acidic residues" evidence="2">
    <location>
        <begin position="130"/>
        <end position="151"/>
    </location>
</feature>
<dbReference type="InterPro" id="IPR001841">
    <property type="entry name" value="Znf_RING"/>
</dbReference>
<evidence type="ECO:0000313" key="4">
    <source>
        <dbReference type="EMBL" id="EUC46775.1"/>
    </source>
</evidence>
<dbReference type="PROSITE" id="PS50089">
    <property type="entry name" value="ZF_RING_2"/>
    <property type="match status" value="1"/>
</dbReference>